<organism evidence="2 3">
    <name type="scientific">Roseinatronobacter monicus</name>
    <dbReference type="NCBI Taxonomy" id="393481"/>
    <lineage>
        <taxon>Bacteria</taxon>
        <taxon>Pseudomonadati</taxon>
        <taxon>Pseudomonadota</taxon>
        <taxon>Alphaproteobacteria</taxon>
        <taxon>Rhodobacterales</taxon>
        <taxon>Paracoccaceae</taxon>
        <taxon>Roseinatronobacter</taxon>
    </lineage>
</organism>
<feature type="domain" description="Lysozyme inhibitor LprI-like N-terminal" evidence="1">
    <location>
        <begin position="220"/>
        <end position="304"/>
    </location>
</feature>
<dbReference type="EMBL" id="VFPT01000006">
    <property type="protein sequence ID" value="TQM89540.1"/>
    <property type="molecule type" value="Genomic_DNA"/>
</dbReference>
<dbReference type="InterPro" id="IPR009739">
    <property type="entry name" value="LprI-like_N"/>
</dbReference>
<name>A0A543K391_9RHOB</name>
<proteinExistence type="predicted"/>
<gene>
    <name evidence="2" type="ORF">BD293_4562</name>
</gene>
<keyword evidence="3" id="KW-1185">Reference proteome</keyword>
<dbReference type="OrthoDB" id="7582381at2"/>
<dbReference type="RefSeq" id="WP_142085942.1">
    <property type="nucleotide sequence ID" value="NZ_VFPT01000006.1"/>
</dbReference>
<evidence type="ECO:0000259" key="1">
    <source>
        <dbReference type="Pfam" id="PF07007"/>
    </source>
</evidence>
<dbReference type="Proteomes" id="UP000320582">
    <property type="component" value="Unassembled WGS sequence"/>
</dbReference>
<sequence length="314" mass="35500">MRRSSYQQIIDWKQRRGEHPRLGMELVAQIDALHADVNPISSFASPFVEFVPIRLVTTLEVFVRGVIAELVNGGQQYFERGERLAKGSKIDLTFAAHVDRRELTIGDFVAHAVSLNSIEAVVSSLDTLLDNFATKMTMAHPRWLEEQADWPLPPIVEDYDVMMASLSRLFEVRHVLTHELPSSPVFDPAEAFQLTAAARAFIEATDWVVVEALHDAIPRTQLSMNISADDRLRGDEARLTELLNEVAALEGIDRDALRALQTVWEKWSDEQANLVAAQVEGGSMYPMVWALEKDALIRERIDQLVRIKTDWMVV</sequence>
<evidence type="ECO:0000313" key="3">
    <source>
        <dbReference type="Proteomes" id="UP000320582"/>
    </source>
</evidence>
<dbReference type="Gene3D" id="1.20.1270.180">
    <property type="match status" value="1"/>
</dbReference>
<reference evidence="2 3" key="1">
    <citation type="submission" date="2019-06" db="EMBL/GenBank/DDBJ databases">
        <title>Genomic Encyclopedia of Archaeal and Bacterial Type Strains, Phase II (KMG-II): from individual species to whole genera.</title>
        <authorList>
            <person name="Goeker M."/>
        </authorList>
    </citation>
    <scope>NUCLEOTIDE SEQUENCE [LARGE SCALE GENOMIC DNA]</scope>
    <source>
        <strain evidence="2 3">DSM 18423</strain>
    </source>
</reference>
<dbReference type="Pfam" id="PF07007">
    <property type="entry name" value="LprI"/>
    <property type="match status" value="1"/>
</dbReference>
<comment type="caution">
    <text evidence="2">The sequence shown here is derived from an EMBL/GenBank/DDBJ whole genome shotgun (WGS) entry which is preliminary data.</text>
</comment>
<protein>
    <submittedName>
        <fullName evidence="2">Uncharacterized protein YecT (DUF1311 family)</fullName>
    </submittedName>
</protein>
<dbReference type="AlphaFoldDB" id="A0A543K391"/>
<evidence type="ECO:0000313" key="2">
    <source>
        <dbReference type="EMBL" id="TQM89540.1"/>
    </source>
</evidence>
<accession>A0A543K391</accession>